<feature type="region of interest" description="Disordered" evidence="1">
    <location>
        <begin position="303"/>
        <end position="683"/>
    </location>
</feature>
<feature type="compositionally biased region" description="Polar residues" evidence="1">
    <location>
        <begin position="533"/>
        <end position="546"/>
    </location>
</feature>
<reference evidence="2" key="1">
    <citation type="submission" date="2020-06" db="EMBL/GenBank/DDBJ databases">
        <authorList>
            <person name="Onetto C."/>
        </authorList>
    </citation>
    <scope>NUCLEOTIDE SEQUENCE</scope>
</reference>
<evidence type="ECO:0000313" key="3">
    <source>
        <dbReference type="Proteomes" id="UP000714618"/>
    </source>
</evidence>
<feature type="compositionally biased region" description="Polar residues" evidence="1">
    <location>
        <begin position="624"/>
        <end position="633"/>
    </location>
</feature>
<gene>
    <name evidence="2" type="ORF">AWRI4233_LOCUS1848</name>
</gene>
<feature type="compositionally biased region" description="Polar residues" evidence="1">
    <location>
        <begin position="589"/>
        <end position="603"/>
    </location>
</feature>
<dbReference type="Proteomes" id="UP000714618">
    <property type="component" value="Unassembled WGS sequence"/>
</dbReference>
<feature type="compositionally biased region" description="Basic residues" evidence="1">
    <location>
        <begin position="182"/>
        <end position="196"/>
    </location>
</feature>
<feature type="compositionally biased region" description="Basic and acidic residues" evidence="1">
    <location>
        <begin position="311"/>
        <end position="331"/>
    </location>
</feature>
<feature type="region of interest" description="Disordered" evidence="1">
    <location>
        <begin position="209"/>
        <end position="245"/>
    </location>
</feature>
<dbReference type="AlphaFoldDB" id="A0A9N8PAB9"/>
<protein>
    <submittedName>
        <fullName evidence="2">Uncharacterized protein</fullName>
    </submittedName>
</protein>
<feature type="region of interest" description="Disordered" evidence="1">
    <location>
        <begin position="716"/>
        <end position="758"/>
    </location>
</feature>
<feature type="compositionally biased region" description="Polar residues" evidence="1">
    <location>
        <begin position="458"/>
        <end position="471"/>
    </location>
</feature>
<feature type="compositionally biased region" description="Low complexity" evidence="1">
    <location>
        <begin position="440"/>
        <end position="452"/>
    </location>
</feature>
<comment type="caution">
    <text evidence="2">The sequence shown here is derived from an EMBL/GenBank/DDBJ whole genome shotgun (WGS) entry which is preliminary data.</text>
</comment>
<name>A0A9N8PAB9_9PEZI</name>
<accession>A0A9N8PAB9</accession>
<feature type="compositionally biased region" description="Polar residues" evidence="1">
    <location>
        <begin position="346"/>
        <end position="357"/>
    </location>
</feature>
<dbReference type="EMBL" id="CAIJEO010000003">
    <property type="protein sequence ID" value="CAD0088661.1"/>
    <property type="molecule type" value="Genomic_DNA"/>
</dbReference>
<feature type="compositionally biased region" description="Basic residues" evidence="1">
    <location>
        <begin position="638"/>
        <end position="653"/>
    </location>
</feature>
<evidence type="ECO:0000313" key="2">
    <source>
        <dbReference type="EMBL" id="CAD0088661.1"/>
    </source>
</evidence>
<feature type="region of interest" description="Disordered" evidence="1">
    <location>
        <begin position="162"/>
        <end position="196"/>
    </location>
</feature>
<feature type="compositionally biased region" description="Acidic residues" evidence="1">
    <location>
        <begin position="390"/>
        <end position="399"/>
    </location>
</feature>
<keyword evidence="3" id="KW-1185">Reference proteome</keyword>
<feature type="compositionally biased region" description="Basic and acidic residues" evidence="1">
    <location>
        <begin position="736"/>
        <end position="752"/>
    </location>
</feature>
<sequence length="758" mass="84302">MDQPETSEQRAVHVTPHDGSIILRQNAYADMRPFIEQLWEDRRSMCCNIYLDQFPRGTNGKGATKEEEDAFLLQYFSEREFLLQGGRFLKQVLYAIAKFNEDSVLTHAEKWWREYNFCASSGMDPIQIRQILDLRQATNFPASFLERVVLLISDGFRRLYGPQDQRSTDVAEPTERNVATTTHRHHYQQQHRHRAVSVHDDVHVRHGTSLLHSQPHSGRPRQSHKQEHYGRNRRPSGNGFPDFDANHGFVNQPYMLAGPPMDGPLSGYYSPPMYAHTAEPRMPPDLLGHAYYPDNILHQSNASFSQRPRQRLVDPHSFERFSEERARENRSFSDVAADDREDAAPTGNNTALPSLSEDSPIDKEYGKQDSSPKTTEDDSFQTAAETPADVPDDAPDDVPDNNPVDAPVDALGDTPVETSLSMALTDQEVGGQKAESFPHSPTTTTESGDTTSVAAIGQQLSTGIHASQVTASKPGPKQTESFSPFARQAKTKKDSKQRSGKSKSKPKSDLVNPKQSKADTPVDTEAHEKDTDVQNPVSASIASPSSDIRREQGENEDVDRSTSATESAEHAELSNLQTQDNDPTKNHTESATPQTRSTLSSVTALLSGALSSMSSNKAKKGDDSSTASLQNEVPATAPKKKKSKKTKKKKKAKTATQAPDGDSSETLANETPVGSPPSNKMYSLRDNTNILDNRLSSLNIREGSIVELHENTIGYRTSLPDQQQENLSSKNNELVEQSRRKTQEMYEQEKLLKTQRKR</sequence>
<feature type="compositionally biased region" description="Low complexity" evidence="1">
    <location>
        <begin position="400"/>
        <end position="410"/>
    </location>
</feature>
<evidence type="ECO:0000256" key="1">
    <source>
        <dbReference type="SAM" id="MobiDB-lite"/>
    </source>
</evidence>
<organism evidence="2 3">
    <name type="scientific">Aureobasidium mustum</name>
    <dbReference type="NCBI Taxonomy" id="2773714"/>
    <lineage>
        <taxon>Eukaryota</taxon>
        <taxon>Fungi</taxon>
        <taxon>Dikarya</taxon>
        <taxon>Ascomycota</taxon>
        <taxon>Pezizomycotina</taxon>
        <taxon>Dothideomycetes</taxon>
        <taxon>Dothideomycetidae</taxon>
        <taxon>Dothideales</taxon>
        <taxon>Saccotheciaceae</taxon>
        <taxon>Aureobasidium</taxon>
    </lineage>
</organism>
<dbReference type="OrthoDB" id="3945592at2759"/>
<proteinExistence type="predicted"/>
<feature type="compositionally biased region" description="Basic and acidic residues" evidence="1">
    <location>
        <begin position="166"/>
        <end position="175"/>
    </location>
</feature>
<feature type="compositionally biased region" description="Polar residues" evidence="1">
    <location>
        <begin position="719"/>
        <end position="735"/>
    </location>
</feature>
<feature type="compositionally biased region" description="Low complexity" evidence="1">
    <location>
        <begin position="604"/>
        <end position="616"/>
    </location>
</feature>